<dbReference type="Proteomes" id="UP001195483">
    <property type="component" value="Unassembled WGS sequence"/>
</dbReference>
<keyword evidence="2" id="KW-1185">Reference proteome</keyword>
<accession>A0AAE0VVZ0</accession>
<gene>
    <name evidence="1" type="ORF">CHS0354_003825</name>
</gene>
<proteinExistence type="predicted"/>
<reference evidence="1" key="2">
    <citation type="journal article" date="2021" name="Genome Biol. Evol.">
        <title>Developing a high-quality reference genome for a parasitic bivalve with doubly uniparental inheritance (Bivalvia: Unionida).</title>
        <authorList>
            <person name="Smith C.H."/>
        </authorList>
    </citation>
    <scope>NUCLEOTIDE SEQUENCE</scope>
    <source>
        <strain evidence="1">CHS0354</strain>
        <tissue evidence="1">Mantle</tissue>
    </source>
</reference>
<protein>
    <submittedName>
        <fullName evidence="1">Uncharacterized protein</fullName>
    </submittedName>
</protein>
<reference evidence="1" key="3">
    <citation type="submission" date="2023-05" db="EMBL/GenBank/DDBJ databases">
        <authorList>
            <person name="Smith C.H."/>
        </authorList>
    </citation>
    <scope>NUCLEOTIDE SEQUENCE</scope>
    <source>
        <strain evidence="1">CHS0354</strain>
        <tissue evidence="1">Mantle</tissue>
    </source>
</reference>
<name>A0AAE0VVZ0_9BIVA</name>
<sequence>MDQSLTSSRVLLKQIVTNKTPSKTTMISNKPDGTTDWHVVEISTGSYQIEKINDEFQRRIQSITGKESKEGITVYEPTLSAVIEVNSPDYLIDIYQSSIRSVLGWPEVALVYQGPPEATKNEFKRSEEKFIKDPECREKYP</sequence>
<evidence type="ECO:0000313" key="1">
    <source>
        <dbReference type="EMBL" id="KAK3591197.1"/>
    </source>
</evidence>
<organism evidence="1 2">
    <name type="scientific">Potamilus streckersoni</name>
    <dbReference type="NCBI Taxonomy" id="2493646"/>
    <lineage>
        <taxon>Eukaryota</taxon>
        <taxon>Metazoa</taxon>
        <taxon>Spiralia</taxon>
        <taxon>Lophotrochozoa</taxon>
        <taxon>Mollusca</taxon>
        <taxon>Bivalvia</taxon>
        <taxon>Autobranchia</taxon>
        <taxon>Heteroconchia</taxon>
        <taxon>Palaeoheterodonta</taxon>
        <taxon>Unionida</taxon>
        <taxon>Unionoidea</taxon>
        <taxon>Unionidae</taxon>
        <taxon>Ambleminae</taxon>
        <taxon>Lampsilini</taxon>
        <taxon>Potamilus</taxon>
    </lineage>
</organism>
<comment type="caution">
    <text evidence="1">The sequence shown here is derived from an EMBL/GenBank/DDBJ whole genome shotgun (WGS) entry which is preliminary data.</text>
</comment>
<dbReference type="AlphaFoldDB" id="A0AAE0VVZ0"/>
<dbReference type="EMBL" id="JAEAOA010000299">
    <property type="protein sequence ID" value="KAK3591197.1"/>
    <property type="molecule type" value="Genomic_DNA"/>
</dbReference>
<evidence type="ECO:0000313" key="2">
    <source>
        <dbReference type="Proteomes" id="UP001195483"/>
    </source>
</evidence>
<reference evidence="1" key="1">
    <citation type="journal article" date="2021" name="Genome Biol. Evol.">
        <title>A High-Quality Reference Genome for a Parasitic Bivalve with Doubly Uniparental Inheritance (Bivalvia: Unionida).</title>
        <authorList>
            <person name="Smith C.H."/>
        </authorList>
    </citation>
    <scope>NUCLEOTIDE SEQUENCE</scope>
    <source>
        <strain evidence="1">CHS0354</strain>
    </source>
</reference>